<name>A0ABW8DXY5_9PSED</name>
<keyword evidence="2" id="KW-1185">Reference proteome</keyword>
<sequence length="648" mass="72141">MTLSKTTQKSFCGRSGGQVSSLEAAVVVDAIEGDPVGLIPTEFLYHPIKIQLKNIWRFPAQEGETDYVHFFIKPHTPEPAYPLTPIPLEGPLSQEDDFPVELTIGGNWLKISGSYDLTYYVDGPGGIEHCPYTTTFTLDWIPPGGTGPLQPATFINNEIIQHGVTEEYLSKYENTGLRIPRYIDAQLRDDILIFLLLSEESNPFEANYTYTLTTVQDLLLVTLPSILFRQLPNGPRFIRYGLRDQAGNQQTNYSGPTPVYINLKPSPSGLKPPQVLAYEFDGLIDRADARAGVSVRFEAYFDWDPADEVVVSWDGIVLAREGVEGFPKVVPVPWSTLIQKGYLQTHLPVQYFIYRAGVPTAIPSPVRHVDADFRVFGVDHDQAPDELNRHLERVEIRGAVSDTANHLDFSDSDQPVTATVALPDGPSVGKWLDLYWGDKEEPVASYHVQPGDVAGALVTFTPIAWSVVAETPNNPAFPVSYRTRNGVNDQLAPSQLVNINIAPPVRFPRPEFPHANSNAWLNCDTDPPIWDGVRVHVLKHPDIKIGDEVRLKWQGTLGFGGNQPIPETTEVFVDYWSAAHEAQGYYECVVPYVPYVKPMKDEAGAYAEFTVWRNKTRIGSSSIRYIKIDRRKSHSLPLFCGPGGDGPD</sequence>
<gene>
    <name evidence="1" type="ORF">ACIOWJ_10190</name>
</gene>
<proteinExistence type="predicted"/>
<comment type="caution">
    <text evidence="1">The sequence shown here is derived from an EMBL/GenBank/DDBJ whole genome shotgun (WGS) entry which is preliminary data.</text>
</comment>
<accession>A0ABW8DXY5</accession>
<evidence type="ECO:0000313" key="2">
    <source>
        <dbReference type="Proteomes" id="UP001617213"/>
    </source>
</evidence>
<dbReference type="RefSeq" id="WP_401380966.1">
    <property type="nucleotide sequence ID" value="NZ_JBIUWZ010000011.1"/>
</dbReference>
<dbReference type="EMBL" id="JBIUWZ010000011">
    <property type="protein sequence ID" value="MFJ2678455.1"/>
    <property type="molecule type" value="Genomic_DNA"/>
</dbReference>
<evidence type="ECO:0000313" key="1">
    <source>
        <dbReference type="EMBL" id="MFJ2678455.1"/>
    </source>
</evidence>
<dbReference type="Proteomes" id="UP001617213">
    <property type="component" value="Unassembled WGS sequence"/>
</dbReference>
<organism evidence="1 2">
    <name type="scientific">Pseudomonas sivasensis</name>
    <dbReference type="NCBI Taxonomy" id="1880678"/>
    <lineage>
        <taxon>Bacteria</taxon>
        <taxon>Pseudomonadati</taxon>
        <taxon>Pseudomonadota</taxon>
        <taxon>Gammaproteobacteria</taxon>
        <taxon>Pseudomonadales</taxon>
        <taxon>Pseudomonadaceae</taxon>
        <taxon>Pseudomonas</taxon>
    </lineage>
</organism>
<protein>
    <submittedName>
        <fullName evidence="1">Uncharacterized protein</fullName>
    </submittedName>
</protein>
<reference evidence="1 2" key="1">
    <citation type="submission" date="2024-10" db="EMBL/GenBank/DDBJ databases">
        <title>The Natural Products Discovery Center: Release of the First 8490 Sequenced Strains for Exploring Actinobacteria Biosynthetic Diversity.</title>
        <authorList>
            <person name="Kalkreuter E."/>
            <person name="Kautsar S.A."/>
            <person name="Yang D."/>
            <person name="Bader C.D."/>
            <person name="Teijaro C.N."/>
            <person name="Fluegel L."/>
            <person name="Davis C.M."/>
            <person name="Simpson J.R."/>
            <person name="Lauterbach L."/>
            <person name="Steele A.D."/>
            <person name="Gui C."/>
            <person name="Meng S."/>
            <person name="Li G."/>
            <person name="Viehrig K."/>
            <person name="Ye F."/>
            <person name="Su P."/>
            <person name="Kiefer A.F."/>
            <person name="Nichols A."/>
            <person name="Cepeda A.J."/>
            <person name="Yan W."/>
            <person name="Fan B."/>
            <person name="Jiang Y."/>
            <person name="Adhikari A."/>
            <person name="Zheng C.-J."/>
            <person name="Schuster L."/>
            <person name="Cowan T.M."/>
            <person name="Smanski M.J."/>
            <person name="Chevrette M.G."/>
            <person name="De Carvalho L.P.S."/>
            <person name="Shen B."/>
        </authorList>
    </citation>
    <scope>NUCLEOTIDE SEQUENCE [LARGE SCALE GENOMIC DNA]</scope>
    <source>
        <strain evidence="1 2">NPDC087581</strain>
    </source>
</reference>